<organism evidence="2 3">
    <name type="scientific">Rhodococcus xishaensis</name>
    <dbReference type="NCBI Taxonomy" id="2487364"/>
    <lineage>
        <taxon>Bacteria</taxon>
        <taxon>Bacillati</taxon>
        <taxon>Actinomycetota</taxon>
        <taxon>Actinomycetes</taxon>
        <taxon>Mycobacteriales</taxon>
        <taxon>Nocardiaceae</taxon>
        <taxon>Rhodococcus</taxon>
    </lineage>
</organism>
<dbReference type="Pfam" id="PF21645">
    <property type="entry name" value="FakA-like_M"/>
    <property type="match status" value="1"/>
</dbReference>
<dbReference type="PANTHER" id="PTHR33434:SF4">
    <property type="entry name" value="PHOSPHATASE PROTEIN"/>
    <property type="match status" value="1"/>
</dbReference>
<dbReference type="Pfam" id="PF02734">
    <property type="entry name" value="Dak2"/>
    <property type="match status" value="1"/>
</dbReference>
<dbReference type="Gene3D" id="1.25.40.340">
    <property type="match status" value="1"/>
</dbReference>
<dbReference type="InterPro" id="IPR033470">
    <property type="entry name" value="FakA-like_C"/>
</dbReference>
<dbReference type="PROSITE" id="PS51480">
    <property type="entry name" value="DHAL"/>
    <property type="match status" value="1"/>
</dbReference>
<dbReference type="EMBL" id="RKLO01000001">
    <property type="protein sequence ID" value="RVW05423.1"/>
    <property type="molecule type" value="Genomic_DNA"/>
</dbReference>
<keyword evidence="3" id="KW-1185">Reference proteome</keyword>
<evidence type="ECO:0000259" key="1">
    <source>
        <dbReference type="PROSITE" id="PS51480"/>
    </source>
</evidence>
<dbReference type="AlphaFoldDB" id="A0A3S3AIH6"/>
<sequence length="602" mass="60972">MGCLRSPLGLPIESVPSGRWFSGRAGSAVVRVGAGEDRRVLEVAETVDGLALRRWARVCIAGLENHCDEINYLNVFPVPDADTGTNLLATMRSAVGAVESVGEGDGAAAVAKALARGAVSGARGNSGAILSQVLRGFARGIVESATPDLLGGAGLRSALRYATDLALAAVSVPMAGTIVTVLESAARAVDAAEPNASLTELVRTAADTAAEALSRTPTQLDVLGAAGVVDAGGLGLVVILDALVETVTGYAPERAPLSTRPGEGGTEAGNRCSAPHLVHEVSGQDYEVMYLVAADDGSIETLRARLGELGDSVVIVSDGGVEDDGDSASDDGGGAAAGVTWSVHVHCADAGAAIEAGLAAGRLSDVRITCFVLDASRSAAVSGHAPRAVLAVVEGEGSVELFAQEGAQVLRSYGAITPTQLLAAIRGTGLREVMVLPNGALPAQDLVAVGAQARGDDREVVFLPSSSTVQALAAIAVHDPDRIGVDDAFAMSEAAAATRWGSLRIAGERALTYVGTCEPGDGLGLVGHEVVVIDPDVVAAGCRLVELVLGAGGELVTILLGAKATDDLGERVAAYITSRHPGVEAVVYRGGQSRDLLQFGVE</sequence>
<dbReference type="GO" id="GO:0006071">
    <property type="term" value="P:glycerol metabolic process"/>
    <property type="evidence" value="ECO:0007669"/>
    <property type="project" value="InterPro"/>
</dbReference>
<accession>A0A3S3AIH6</accession>
<dbReference type="InterPro" id="IPR048394">
    <property type="entry name" value="FakA-like_M"/>
</dbReference>
<dbReference type="NCBIfam" id="TIGR03599">
    <property type="entry name" value="YloV"/>
    <property type="match status" value="1"/>
</dbReference>
<proteinExistence type="predicted"/>
<dbReference type="InterPro" id="IPR004007">
    <property type="entry name" value="DhaL_dom"/>
</dbReference>
<dbReference type="Pfam" id="PF13684">
    <property type="entry name" value="FakA-like_C"/>
    <property type="match status" value="1"/>
</dbReference>
<name>A0A3S3AIH6_9NOCA</name>
<feature type="domain" description="DhaL" evidence="1">
    <location>
        <begin position="50"/>
        <end position="245"/>
    </location>
</feature>
<dbReference type="SMART" id="SM01120">
    <property type="entry name" value="Dak2"/>
    <property type="match status" value="1"/>
</dbReference>
<dbReference type="InterPro" id="IPR050270">
    <property type="entry name" value="DegV_domain_contain"/>
</dbReference>
<dbReference type="PANTHER" id="PTHR33434">
    <property type="entry name" value="DEGV DOMAIN-CONTAINING PROTEIN DR_1986-RELATED"/>
    <property type="match status" value="1"/>
</dbReference>
<dbReference type="InterPro" id="IPR036117">
    <property type="entry name" value="DhaL_dom_sf"/>
</dbReference>
<dbReference type="GO" id="GO:0004371">
    <property type="term" value="F:glycerone kinase activity"/>
    <property type="evidence" value="ECO:0007669"/>
    <property type="project" value="InterPro"/>
</dbReference>
<gene>
    <name evidence="2" type="ORF">EGT50_02150</name>
</gene>
<dbReference type="SMART" id="SM01121">
    <property type="entry name" value="Dak1_2"/>
    <property type="match status" value="1"/>
</dbReference>
<reference evidence="2 3" key="1">
    <citation type="submission" date="2018-11" db="EMBL/GenBank/DDBJ databases">
        <title>Rhodococcus spongicola sp. nov. and Rhodococcus xishaensis sp. nov. from marine sponges.</title>
        <authorList>
            <person name="Li L."/>
            <person name="Lin H.W."/>
        </authorList>
    </citation>
    <scope>NUCLEOTIDE SEQUENCE [LARGE SCALE GENOMIC DNA]</scope>
    <source>
        <strain evidence="2 3">LHW51113</strain>
    </source>
</reference>
<dbReference type="OrthoDB" id="9760324at2"/>
<evidence type="ECO:0000313" key="3">
    <source>
        <dbReference type="Proteomes" id="UP000283479"/>
    </source>
</evidence>
<comment type="caution">
    <text evidence="2">The sequence shown here is derived from an EMBL/GenBank/DDBJ whole genome shotgun (WGS) entry which is preliminary data.</text>
</comment>
<dbReference type="SUPFAM" id="SSF101473">
    <property type="entry name" value="DhaL-like"/>
    <property type="match status" value="1"/>
</dbReference>
<dbReference type="Proteomes" id="UP000283479">
    <property type="component" value="Unassembled WGS sequence"/>
</dbReference>
<evidence type="ECO:0000313" key="2">
    <source>
        <dbReference type="EMBL" id="RVW05423.1"/>
    </source>
</evidence>
<dbReference type="InterPro" id="IPR019986">
    <property type="entry name" value="YloV-like"/>
</dbReference>
<protein>
    <submittedName>
        <fullName evidence="2">DAK2 domain-containing protein</fullName>
    </submittedName>
</protein>